<proteinExistence type="predicted"/>
<dbReference type="GO" id="GO:0016586">
    <property type="term" value="C:RSC-type complex"/>
    <property type="evidence" value="ECO:0007669"/>
    <property type="project" value="TreeGrafter"/>
</dbReference>
<dbReference type="InterPro" id="IPR003150">
    <property type="entry name" value="DNA-bd_RFX"/>
</dbReference>
<evidence type="ECO:0000256" key="5">
    <source>
        <dbReference type="SAM" id="MobiDB-lite"/>
    </source>
</evidence>
<feature type="compositionally biased region" description="Polar residues" evidence="5">
    <location>
        <begin position="492"/>
        <end position="506"/>
    </location>
</feature>
<dbReference type="EMBL" id="KN831769">
    <property type="protein sequence ID" value="KIM47749.1"/>
    <property type="molecule type" value="Genomic_DNA"/>
</dbReference>
<evidence type="ECO:0000256" key="1">
    <source>
        <dbReference type="ARBA" id="ARBA00022853"/>
    </source>
</evidence>
<keyword evidence="3" id="KW-0804">Transcription</keyword>
<feature type="region of interest" description="Disordered" evidence="5">
    <location>
        <begin position="580"/>
        <end position="608"/>
    </location>
</feature>
<accession>A0A0C3CUF7</accession>
<dbReference type="PANTHER" id="PTHR22970">
    <property type="entry name" value="AT-RICH INTERACTIVE DOMAIN-CONTAINING PROTEIN 2"/>
    <property type="match status" value="1"/>
</dbReference>
<evidence type="ECO:0000259" key="6">
    <source>
        <dbReference type="PROSITE" id="PS51526"/>
    </source>
</evidence>
<sequence>MFPPIGLLQTSGTIMNVRKSTSHFPTLLRTLFHSFVGWYTETVPNNRMSLSIRSGIHSEISWALDRLCRLVHNEQFVFKSLPGVIDGLFDWPEWYINEGYKAAKNADFLFSSTPDQARQRRYALESLFVLRNAALHEQNARELALHSHTMPLIMNGLHNLDHAQDENTEVLLHVMEIFHVVAPYLTITPSTPPQFNPIPPLLKAAKESSNRTMIIASLAALTALFSNPANSMHLTSTSPALASSIRYLPLFVDKPLIDACLNYMYCHISHPSMARAFLLRPEMPGVLRVLATLLLHEQQSLEKIYSLDITGPIHTAPSTSQVIRDYELTKEELDELISKPEPQRCYDWMRTMFIAKTDGELTQVDFWNLYKDAFSPSTDQYPLLVASDVIKNVTSVFPQAQAMVLQGATQRFVVRGVDRRKVSAANERYRCLWDRSQCSSQPFASPGELYDHVLQHWSSAETTEIPCLWSSCPQPQLSKQALSLHVLTHLSSAQPTQKHPSQSDTITLPAGEYPHPSENPTIRPPPPPRSTTITYEVPFADPPSTSLTALLVMRILFRTSFASSDVAPRVDADHFGFPGVVEDDGDDPEGLDLADGGTQGDEREGERRGRRAFVGIRKLLEGVRIRDEALMGWITEMVDAGIMGTTS</sequence>
<dbReference type="InterPro" id="IPR016024">
    <property type="entry name" value="ARM-type_fold"/>
</dbReference>
<name>A0A0C3CUF7_HEBCY</name>
<keyword evidence="4" id="KW-0539">Nucleus</keyword>
<dbReference type="OrthoDB" id="338531at2759"/>
<feature type="compositionally biased region" description="Acidic residues" evidence="5">
    <location>
        <begin position="581"/>
        <end position="592"/>
    </location>
</feature>
<keyword evidence="2" id="KW-0805">Transcription regulation</keyword>
<protein>
    <recommendedName>
        <fullName evidence="6">RFX-type winged-helix domain-containing protein</fullName>
    </recommendedName>
</protein>
<dbReference type="PROSITE" id="PS51526">
    <property type="entry name" value="RFX_DBD"/>
    <property type="match status" value="1"/>
</dbReference>
<dbReference type="SUPFAM" id="SSF48371">
    <property type="entry name" value="ARM repeat"/>
    <property type="match status" value="1"/>
</dbReference>
<evidence type="ECO:0000313" key="8">
    <source>
        <dbReference type="Proteomes" id="UP000053424"/>
    </source>
</evidence>
<dbReference type="HOGENOM" id="CLU_028353_0_0_1"/>
<dbReference type="PANTHER" id="PTHR22970:SF14">
    <property type="entry name" value="AT-RICH INTERACTIVE DOMAIN-CONTAINING PROTEIN 2"/>
    <property type="match status" value="1"/>
</dbReference>
<gene>
    <name evidence="7" type="ORF">M413DRAFT_208603</name>
</gene>
<reference evidence="8" key="2">
    <citation type="submission" date="2015-01" db="EMBL/GenBank/DDBJ databases">
        <title>Evolutionary Origins and Diversification of the Mycorrhizal Mutualists.</title>
        <authorList>
            <consortium name="DOE Joint Genome Institute"/>
            <consortium name="Mycorrhizal Genomics Consortium"/>
            <person name="Kohler A."/>
            <person name="Kuo A."/>
            <person name="Nagy L.G."/>
            <person name="Floudas D."/>
            <person name="Copeland A."/>
            <person name="Barry K.W."/>
            <person name="Cichocki N."/>
            <person name="Veneault-Fourrey C."/>
            <person name="LaButti K."/>
            <person name="Lindquist E.A."/>
            <person name="Lipzen A."/>
            <person name="Lundell T."/>
            <person name="Morin E."/>
            <person name="Murat C."/>
            <person name="Riley R."/>
            <person name="Ohm R."/>
            <person name="Sun H."/>
            <person name="Tunlid A."/>
            <person name="Henrissat B."/>
            <person name="Grigoriev I.V."/>
            <person name="Hibbett D.S."/>
            <person name="Martin F."/>
        </authorList>
    </citation>
    <scope>NUCLEOTIDE SEQUENCE [LARGE SCALE GENOMIC DNA]</scope>
    <source>
        <strain evidence="8">h7</strain>
    </source>
</reference>
<dbReference type="STRING" id="686832.A0A0C3CUF7"/>
<feature type="domain" description="RFX-type winged-helix" evidence="6">
    <location>
        <begin position="345"/>
        <end position="421"/>
    </location>
</feature>
<organism evidence="7 8">
    <name type="scientific">Hebeloma cylindrosporum</name>
    <dbReference type="NCBI Taxonomy" id="76867"/>
    <lineage>
        <taxon>Eukaryota</taxon>
        <taxon>Fungi</taxon>
        <taxon>Dikarya</taxon>
        <taxon>Basidiomycota</taxon>
        <taxon>Agaricomycotina</taxon>
        <taxon>Agaricomycetes</taxon>
        <taxon>Agaricomycetidae</taxon>
        <taxon>Agaricales</taxon>
        <taxon>Agaricineae</taxon>
        <taxon>Hymenogastraceae</taxon>
        <taxon>Hebeloma</taxon>
    </lineage>
</organism>
<reference evidence="7 8" key="1">
    <citation type="submission" date="2014-04" db="EMBL/GenBank/DDBJ databases">
        <authorList>
            <consortium name="DOE Joint Genome Institute"/>
            <person name="Kuo A."/>
            <person name="Gay G."/>
            <person name="Dore J."/>
            <person name="Kohler A."/>
            <person name="Nagy L.G."/>
            <person name="Floudas D."/>
            <person name="Copeland A."/>
            <person name="Barry K.W."/>
            <person name="Cichocki N."/>
            <person name="Veneault-Fourrey C."/>
            <person name="LaButti K."/>
            <person name="Lindquist E.A."/>
            <person name="Lipzen A."/>
            <person name="Lundell T."/>
            <person name="Morin E."/>
            <person name="Murat C."/>
            <person name="Sun H."/>
            <person name="Tunlid A."/>
            <person name="Henrissat B."/>
            <person name="Grigoriev I.V."/>
            <person name="Hibbett D.S."/>
            <person name="Martin F."/>
            <person name="Nordberg H.P."/>
            <person name="Cantor M.N."/>
            <person name="Hua S.X."/>
        </authorList>
    </citation>
    <scope>NUCLEOTIDE SEQUENCE [LARGE SCALE GENOMIC DNA]</scope>
    <source>
        <strain evidence="8">h7</strain>
    </source>
</reference>
<keyword evidence="1" id="KW-0156">Chromatin regulator</keyword>
<dbReference type="GO" id="GO:0003677">
    <property type="term" value="F:DNA binding"/>
    <property type="evidence" value="ECO:0007669"/>
    <property type="project" value="InterPro"/>
</dbReference>
<evidence type="ECO:0000313" key="7">
    <source>
        <dbReference type="EMBL" id="KIM47749.1"/>
    </source>
</evidence>
<dbReference type="GO" id="GO:0006325">
    <property type="term" value="P:chromatin organization"/>
    <property type="evidence" value="ECO:0007669"/>
    <property type="project" value="UniProtKB-KW"/>
</dbReference>
<evidence type="ECO:0000256" key="2">
    <source>
        <dbReference type="ARBA" id="ARBA00023015"/>
    </source>
</evidence>
<keyword evidence="8" id="KW-1185">Reference proteome</keyword>
<dbReference type="InterPro" id="IPR052406">
    <property type="entry name" value="Chromatin_Remodeling_Comp"/>
</dbReference>
<feature type="region of interest" description="Disordered" evidence="5">
    <location>
        <begin position="492"/>
        <end position="528"/>
    </location>
</feature>
<evidence type="ECO:0000256" key="4">
    <source>
        <dbReference type="ARBA" id="ARBA00023242"/>
    </source>
</evidence>
<dbReference type="AlphaFoldDB" id="A0A0C3CUF7"/>
<dbReference type="GO" id="GO:0006355">
    <property type="term" value="P:regulation of DNA-templated transcription"/>
    <property type="evidence" value="ECO:0007669"/>
    <property type="project" value="InterPro"/>
</dbReference>
<dbReference type="Proteomes" id="UP000053424">
    <property type="component" value="Unassembled WGS sequence"/>
</dbReference>
<evidence type="ECO:0000256" key="3">
    <source>
        <dbReference type="ARBA" id="ARBA00023163"/>
    </source>
</evidence>